<feature type="transmembrane region" description="Helical" evidence="1">
    <location>
        <begin position="247"/>
        <end position="273"/>
    </location>
</feature>
<name>A0A1M6P5M7_9CLOT</name>
<feature type="transmembrane region" description="Helical" evidence="1">
    <location>
        <begin position="396"/>
        <end position="414"/>
    </location>
</feature>
<dbReference type="EMBL" id="FRAD01000012">
    <property type="protein sequence ID" value="SHK03238.1"/>
    <property type="molecule type" value="Genomic_DNA"/>
</dbReference>
<reference evidence="2 3" key="1">
    <citation type="submission" date="2016-11" db="EMBL/GenBank/DDBJ databases">
        <authorList>
            <person name="Jaros S."/>
            <person name="Januszkiewicz K."/>
            <person name="Wedrychowicz H."/>
        </authorList>
    </citation>
    <scope>NUCLEOTIDE SEQUENCE [LARGE SCALE GENOMIC DNA]</scope>
    <source>
        <strain evidence="2 3">DSM 3090</strain>
    </source>
</reference>
<dbReference type="OrthoDB" id="2060782at2"/>
<feature type="transmembrane region" description="Helical" evidence="1">
    <location>
        <begin position="12"/>
        <end position="33"/>
    </location>
</feature>
<gene>
    <name evidence="2" type="ORF">SAMN02745248_01597</name>
</gene>
<feature type="transmembrane region" description="Helical" evidence="1">
    <location>
        <begin position="206"/>
        <end position="226"/>
    </location>
</feature>
<protein>
    <recommendedName>
        <fullName evidence="4">ABC-2 family transporter protein</fullName>
    </recommendedName>
</protein>
<dbReference type="STRING" id="1121331.SAMN02745248_01597"/>
<keyword evidence="1" id="KW-0472">Membrane</keyword>
<keyword evidence="1" id="KW-1133">Transmembrane helix</keyword>
<accession>A0A1M6P5M7</accession>
<evidence type="ECO:0000313" key="3">
    <source>
        <dbReference type="Proteomes" id="UP000183952"/>
    </source>
</evidence>
<dbReference type="Proteomes" id="UP000183952">
    <property type="component" value="Unassembled WGS sequence"/>
</dbReference>
<proteinExistence type="predicted"/>
<evidence type="ECO:0008006" key="4">
    <source>
        <dbReference type="Google" id="ProtNLM"/>
    </source>
</evidence>
<organism evidence="2 3">
    <name type="scientific">Hathewaya proteolytica DSM 3090</name>
    <dbReference type="NCBI Taxonomy" id="1121331"/>
    <lineage>
        <taxon>Bacteria</taxon>
        <taxon>Bacillati</taxon>
        <taxon>Bacillota</taxon>
        <taxon>Clostridia</taxon>
        <taxon>Eubacteriales</taxon>
        <taxon>Clostridiaceae</taxon>
        <taxon>Hathewaya</taxon>
    </lineage>
</organism>
<keyword evidence="3" id="KW-1185">Reference proteome</keyword>
<evidence type="ECO:0000256" key="1">
    <source>
        <dbReference type="SAM" id="Phobius"/>
    </source>
</evidence>
<feature type="transmembrane region" description="Helical" evidence="1">
    <location>
        <begin position="307"/>
        <end position="330"/>
    </location>
</feature>
<dbReference type="RefSeq" id="WP_072903554.1">
    <property type="nucleotide sequence ID" value="NZ_FRAD01000012.1"/>
</dbReference>
<keyword evidence="1" id="KW-0812">Transmembrane</keyword>
<evidence type="ECO:0000313" key="2">
    <source>
        <dbReference type="EMBL" id="SHK03238.1"/>
    </source>
</evidence>
<feature type="transmembrane region" description="Helical" evidence="1">
    <location>
        <begin position="363"/>
        <end position="384"/>
    </location>
</feature>
<dbReference type="AlphaFoldDB" id="A0A1M6P5M7"/>
<sequence length="423" mass="49046">MNIKKLEFKKIISSPIFIILTLIFLAYNTRMIINKSHNIKNSMKVLNEIVSELGYVINDDMILEFKSYYENKLNEANNILNKKGYGSYNTIGQFFQENVRANMENSELSNEERVLLENISTIENYYFFSTELQQKYDSIDINRMAQSELAKSRHSDTLKSFIKRNYDEFAIRFNELKENGEHKNLFFYGMKYRMHSFLFNDLLTKLIYETMILIVLSTAFVLNYEFENKTATVIYSTRRGRNLIKDKLFSALIFAILATTIVVGTTLLIYFSVFDYSGLWGTSVSSCFAQEFSIPYLTWFTMSVGKYLALSVLVIYTLELIFFGLTFMLASFTKNTYITFGMFVIMLGGGIILPGLMPNTLNIVIATVYTPFILILNTSWWFMLKSDICSNKYYEIVTLISWSIGVFIVGALCVKKFKKESIK</sequence>
<feature type="transmembrane region" description="Helical" evidence="1">
    <location>
        <begin position="336"/>
        <end position="356"/>
    </location>
</feature>